<accession>A0ABR6GSA1</accession>
<evidence type="ECO:0000256" key="1">
    <source>
        <dbReference type="ARBA" id="ARBA00004496"/>
    </source>
</evidence>
<evidence type="ECO:0000256" key="3">
    <source>
        <dbReference type="ARBA" id="ARBA00022490"/>
    </source>
</evidence>
<dbReference type="InterPro" id="IPR002545">
    <property type="entry name" value="CheW-lke_dom"/>
</dbReference>
<proteinExistence type="predicted"/>
<evidence type="ECO:0000313" key="6">
    <source>
        <dbReference type="Proteomes" id="UP000574369"/>
    </source>
</evidence>
<dbReference type="Gene3D" id="2.30.30.40">
    <property type="entry name" value="SH3 Domains"/>
    <property type="match status" value="1"/>
</dbReference>
<dbReference type="PANTHER" id="PTHR22617">
    <property type="entry name" value="CHEMOTAXIS SENSOR HISTIDINE KINASE-RELATED"/>
    <property type="match status" value="1"/>
</dbReference>
<dbReference type="Gene3D" id="2.40.50.180">
    <property type="entry name" value="CheA-289, Domain 4"/>
    <property type="match status" value="1"/>
</dbReference>
<dbReference type="Pfam" id="PF01584">
    <property type="entry name" value="CheW"/>
    <property type="match status" value="1"/>
</dbReference>
<dbReference type="PROSITE" id="PS50851">
    <property type="entry name" value="CHEW"/>
    <property type="match status" value="1"/>
</dbReference>
<sequence length="189" mass="19990">MNSLVEHSTASRASGALMPVSAGVGHALASRTLPREFLSFRLGGEEYGIDILTVQEIRSYEAPTRIANAPSFVLGVVNLRGVIVPILDLRLKLGCATAEYNDFTVVIVLTVMDRVIGVVVDSVSDVLEIAPANIKPAPTMSSAVDSGHILGMGCLGSGNDQRLLILTDIQAMLMSPEMGLFNAPELLAD</sequence>
<feature type="domain" description="CheW-like" evidence="4">
    <location>
        <begin position="34"/>
        <end position="178"/>
    </location>
</feature>
<evidence type="ECO:0000256" key="2">
    <source>
        <dbReference type="ARBA" id="ARBA00021483"/>
    </source>
</evidence>
<gene>
    <name evidence="5" type="ORF">FHS28_001393</name>
</gene>
<dbReference type="Proteomes" id="UP000574369">
    <property type="component" value="Unassembled WGS sequence"/>
</dbReference>
<comment type="subcellular location">
    <subcellularLocation>
        <location evidence="1">Cytoplasm</location>
    </subcellularLocation>
</comment>
<evidence type="ECO:0000259" key="4">
    <source>
        <dbReference type="PROSITE" id="PS50851"/>
    </source>
</evidence>
<evidence type="ECO:0000313" key="5">
    <source>
        <dbReference type="EMBL" id="MBB3194008.1"/>
    </source>
</evidence>
<protein>
    <recommendedName>
        <fullName evidence="2">Chemotaxis protein CheW</fullName>
    </recommendedName>
</protein>
<name>A0ABR6GSA1_9BURK</name>
<dbReference type="PANTHER" id="PTHR22617:SF45">
    <property type="entry name" value="CHEMOTAXIS PROTEIN CHEW"/>
    <property type="match status" value="1"/>
</dbReference>
<dbReference type="SMART" id="SM00260">
    <property type="entry name" value="CheW"/>
    <property type="match status" value="1"/>
</dbReference>
<dbReference type="InterPro" id="IPR036061">
    <property type="entry name" value="CheW-like_dom_sf"/>
</dbReference>
<dbReference type="InterPro" id="IPR039315">
    <property type="entry name" value="CheW"/>
</dbReference>
<reference evidence="5 6" key="1">
    <citation type="submission" date="2020-08" db="EMBL/GenBank/DDBJ databases">
        <title>Genomic Encyclopedia of Type Strains, Phase III (KMG-III): the genomes of soil and plant-associated and newly described type strains.</title>
        <authorList>
            <person name="Whitman W."/>
        </authorList>
    </citation>
    <scope>NUCLEOTIDE SEQUENCE [LARGE SCALE GENOMIC DNA]</scope>
    <source>
        <strain evidence="5 6">CECT 7247</strain>
    </source>
</reference>
<organism evidence="5 6">
    <name type="scientific">Roseateles terrae</name>
    <dbReference type="NCBI Taxonomy" id="431060"/>
    <lineage>
        <taxon>Bacteria</taxon>
        <taxon>Pseudomonadati</taxon>
        <taxon>Pseudomonadota</taxon>
        <taxon>Betaproteobacteria</taxon>
        <taxon>Burkholderiales</taxon>
        <taxon>Sphaerotilaceae</taxon>
        <taxon>Roseateles</taxon>
    </lineage>
</organism>
<dbReference type="EMBL" id="JACHXO010000002">
    <property type="protein sequence ID" value="MBB3194008.1"/>
    <property type="molecule type" value="Genomic_DNA"/>
</dbReference>
<comment type="caution">
    <text evidence="5">The sequence shown here is derived from an EMBL/GenBank/DDBJ whole genome shotgun (WGS) entry which is preliminary data.</text>
</comment>
<keyword evidence="3" id="KW-0963">Cytoplasm</keyword>
<dbReference type="SUPFAM" id="SSF50341">
    <property type="entry name" value="CheW-like"/>
    <property type="match status" value="1"/>
</dbReference>
<keyword evidence="6" id="KW-1185">Reference proteome</keyword>